<organism evidence="13 14">
    <name type="scientific">Coniophora puteana (strain RWD-64-598)</name>
    <name type="common">Brown rot fungus</name>
    <dbReference type="NCBI Taxonomy" id="741705"/>
    <lineage>
        <taxon>Eukaryota</taxon>
        <taxon>Fungi</taxon>
        <taxon>Dikarya</taxon>
        <taxon>Basidiomycota</taxon>
        <taxon>Agaricomycotina</taxon>
        <taxon>Agaricomycetes</taxon>
        <taxon>Agaricomycetidae</taxon>
        <taxon>Boletales</taxon>
        <taxon>Coniophorineae</taxon>
        <taxon>Coniophoraceae</taxon>
        <taxon>Coniophora</taxon>
    </lineage>
</organism>
<feature type="transmembrane region" description="Helical" evidence="8">
    <location>
        <begin position="631"/>
        <end position="651"/>
    </location>
</feature>
<dbReference type="InterPro" id="IPR003864">
    <property type="entry name" value="CSC1/OSCA1-like_7TM"/>
</dbReference>
<dbReference type="Pfam" id="PF12621">
    <property type="entry name" value="PHM7_ext"/>
    <property type="match status" value="1"/>
</dbReference>
<evidence type="ECO:0000256" key="7">
    <source>
        <dbReference type="SAM" id="MobiDB-lite"/>
    </source>
</evidence>
<feature type="transmembrane region" description="Helical" evidence="8">
    <location>
        <begin position="489"/>
        <end position="516"/>
    </location>
</feature>
<dbReference type="InterPro" id="IPR032880">
    <property type="entry name" value="CSC1/OSCA1-like_N"/>
</dbReference>
<dbReference type="OMA" id="FVQFNHQ"/>
<comment type="caution">
    <text evidence="13">The sequence shown here is derived from an EMBL/GenBank/DDBJ whole genome shotgun (WGS) entry which is preliminary data.</text>
</comment>
<evidence type="ECO:0000256" key="4">
    <source>
        <dbReference type="ARBA" id="ARBA00022692"/>
    </source>
</evidence>
<dbReference type="EMBL" id="JH711582">
    <property type="protein sequence ID" value="EIW78374.1"/>
    <property type="molecule type" value="Genomic_DNA"/>
</dbReference>
<evidence type="ECO:0000256" key="1">
    <source>
        <dbReference type="ARBA" id="ARBA00004141"/>
    </source>
</evidence>
<feature type="transmembrane region" description="Helical" evidence="8">
    <location>
        <begin position="159"/>
        <end position="177"/>
    </location>
</feature>
<feature type="domain" description="CSC1/OSCA1-like 7TM region" evidence="9">
    <location>
        <begin position="442"/>
        <end position="716"/>
    </location>
</feature>
<protein>
    <submittedName>
        <fullName evidence="13">DUF221-domain-containing protein</fullName>
    </submittedName>
</protein>
<dbReference type="AlphaFoldDB" id="A0A5M3MHW2"/>
<dbReference type="KEGG" id="cput:CONPUDRAFT_167396"/>
<name>A0A5M3MHW2_CONPW</name>
<dbReference type="InterPro" id="IPR022257">
    <property type="entry name" value="PHM7_ext"/>
</dbReference>
<dbReference type="GeneID" id="19205761"/>
<feature type="transmembrane region" description="Helical" evidence="8">
    <location>
        <begin position="111"/>
        <end position="130"/>
    </location>
</feature>
<feature type="region of interest" description="Disordered" evidence="7">
    <location>
        <begin position="780"/>
        <end position="844"/>
    </location>
</feature>
<evidence type="ECO:0000256" key="8">
    <source>
        <dbReference type="SAM" id="Phobius"/>
    </source>
</evidence>
<keyword evidence="5 8" id="KW-1133">Transmembrane helix</keyword>
<keyword evidence="14" id="KW-1185">Reference proteome</keyword>
<evidence type="ECO:0000256" key="3">
    <source>
        <dbReference type="ARBA" id="ARBA00022448"/>
    </source>
</evidence>
<feature type="compositionally biased region" description="Polar residues" evidence="7">
    <location>
        <begin position="821"/>
        <end position="838"/>
    </location>
</feature>
<feature type="transmembrane region" description="Helical" evidence="8">
    <location>
        <begin position="537"/>
        <end position="561"/>
    </location>
</feature>
<keyword evidence="6 8" id="KW-0472">Membrane</keyword>
<evidence type="ECO:0000256" key="2">
    <source>
        <dbReference type="ARBA" id="ARBA00007779"/>
    </source>
</evidence>
<feature type="transmembrane region" description="Helical" evidence="8">
    <location>
        <begin position="732"/>
        <end position="749"/>
    </location>
</feature>
<dbReference type="Pfam" id="PF02714">
    <property type="entry name" value="RSN1_7TM"/>
    <property type="match status" value="1"/>
</dbReference>
<evidence type="ECO:0000259" key="12">
    <source>
        <dbReference type="Pfam" id="PF14703"/>
    </source>
</evidence>
<dbReference type="Pfam" id="PF13967">
    <property type="entry name" value="RSN1_TM"/>
    <property type="match status" value="1"/>
</dbReference>
<gene>
    <name evidence="13" type="ORF">CONPUDRAFT_167396</name>
</gene>
<reference evidence="14" key="1">
    <citation type="journal article" date="2012" name="Science">
        <title>The Paleozoic origin of enzymatic lignin decomposition reconstructed from 31 fungal genomes.</title>
        <authorList>
            <person name="Floudas D."/>
            <person name="Binder M."/>
            <person name="Riley R."/>
            <person name="Barry K."/>
            <person name="Blanchette R.A."/>
            <person name="Henrissat B."/>
            <person name="Martinez A.T."/>
            <person name="Otillar R."/>
            <person name="Spatafora J.W."/>
            <person name="Yadav J.S."/>
            <person name="Aerts A."/>
            <person name="Benoit I."/>
            <person name="Boyd A."/>
            <person name="Carlson A."/>
            <person name="Copeland A."/>
            <person name="Coutinho P.M."/>
            <person name="de Vries R.P."/>
            <person name="Ferreira P."/>
            <person name="Findley K."/>
            <person name="Foster B."/>
            <person name="Gaskell J."/>
            <person name="Glotzer D."/>
            <person name="Gorecki P."/>
            <person name="Heitman J."/>
            <person name="Hesse C."/>
            <person name="Hori C."/>
            <person name="Igarashi K."/>
            <person name="Jurgens J.A."/>
            <person name="Kallen N."/>
            <person name="Kersten P."/>
            <person name="Kohler A."/>
            <person name="Kuees U."/>
            <person name="Kumar T.K.A."/>
            <person name="Kuo A."/>
            <person name="LaButti K."/>
            <person name="Larrondo L.F."/>
            <person name="Lindquist E."/>
            <person name="Ling A."/>
            <person name="Lombard V."/>
            <person name="Lucas S."/>
            <person name="Lundell T."/>
            <person name="Martin R."/>
            <person name="McLaughlin D.J."/>
            <person name="Morgenstern I."/>
            <person name="Morin E."/>
            <person name="Murat C."/>
            <person name="Nagy L.G."/>
            <person name="Nolan M."/>
            <person name="Ohm R.A."/>
            <person name="Patyshakuliyeva A."/>
            <person name="Rokas A."/>
            <person name="Ruiz-Duenas F.J."/>
            <person name="Sabat G."/>
            <person name="Salamov A."/>
            <person name="Samejima M."/>
            <person name="Schmutz J."/>
            <person name="Slot J.C."/>
            <person name="St John F."/>
            <person name="Stenlid J."/>
            <person name="Sun H."/>
            <person name="Sun S."/>
            <person name="Syed K."/>
            <person name="Tsang A."/>
            <person name="Wiebenga A."/>
            <person name="Young D."/>
            <person name="Pisabarro A."/>
            <person name="Eastwood D.C."/>
            <person name="Martin F."/>
            <person name="Cullen D."/>
            <person name="Grigoriev I.V."/>
            <person name="Hibbett D.S."/>
        </authorList>
    </citation>
    <scope>NUCLEOTIDE SEQUENCE [LARGE SCALE GENOMIC DNA]</scope>
    <source>
        <strain evidence="14">RWD-64-598 SS2</strain>
    </source>
</reference>
<evidence type="ECO:0000313" key="13">
    <source>
        <dbReference type="EMBL" id="EIW78374.1"/>
    </source>
</evidence>
<dbReference type="GO" id="GO:0005227">
    <property type="term" value="F:calcium-activated cation channel activity"/>
    <property type="evidence" value="ECO:0007669"/>
    <property type="project" value="InterPro"/>
</dbReference>
<dbReference type="Pfam" id="PF14703">
    <property type="entry name" value="PHM7_cyt"/>
    <property type="match status" value="1"/>
</dbReference>
<feature type="transmembrane region" description="Helical" evidence="8">
    <location>
        <begin position="657"/>
        <end position="676"/>
    </location>
</feature>
<feature type="transmembrane region" description="Helical" evidence="8">
    <location>
        <begin position="581"/>
        <end position="610"/>
    </location>
</feature>
<evidence type="ECO:0000259" key="10">
    <source>
        <dbReference type="Pfam" id="PF12621"/>
    </source>
</evidence>
<dbReference type="PANTHER" id="PTHR13018">
    <property type="entry name" value="PROBABLE MEMBRANE PROTEIN DUF221-RELATED"/>
    <property type="match status" value="1"/>
</dbReference>
<dbReference type="InterPro" id="IPR027815">
    <property type="entry name" value="CSC1/OSCA1-like_cyt"/>
</dbReference>
<dbReference type="InterPro" id="IPR045122">
    <property type="entry name" value="Csc1-like"/>
</dbReference>
<comment type="subcellular location">
    <subcellularLocation>
        <location evidence="1">Membrane</location>
        <topology evidence="1">Multi-pass membrane protein</topology>
    </subcellularLocation>
</comment>
<dbReference type="OrthoDB" id="1076608at2759"/>
<feature type="transmembrane region" description="Helical" evidence="8">
    <location>
        <begin position="30"/>
        <end position="51"/>
    </location>
</feature>
<comment type="similarity">
    <text evidence="2">Belongs to the CSC1 (TC 1.A.17) family.</text>
</comment>
<evidence type="ECO:0000259" key="11">
    <source>
        <dbReference type="Pfam" id="PF13967"/>
    </source>
</evidence>
<evidence type="ECO:0000256" key="5">
    <source>
        <dbReference type="ARBA" id="ARBA00022989"/>
    </source>
</evidence>
<dbReference type="GO" id="GO:0005886">
    <property type="term" value="C:plasma membrane"/>
    <property type="evidence" value="ECO:0007669"/>
    <property type="project" value="TreeGrafter"/>
</dbReference>
<evidence type="ECO:0000256" key="6">
    <source>
        <dbReference type="ARBA" id="ARBA00023136"/>
    </source>
</evidence>
<feature type="domain" description="CSC1/OSCA1-like cytosolic" evidence="12">
    <location>
        <begin position="204"/>
        <end position="361"/>
    </location>
</feature>
<evidence type="ECO:0000259" key="9">
    <source>
        <dbReference type="Pfam" id="PF02714"/>
    </source>
</evidence>
<dbReference type="Proteomes" id="UP000053558">
    <property type="component" value="Unassembled WGS sequence"/>
</dbReference>
<dbReference type="PANTHER" id="PTHR13018:SF143">
    <property type="entry name" value="CSC1_OSCA1-LIKE 7TM REGION DOMAIN-CONTAINING PROTEIN"/>
    <property type="match status" value="1"/>
</dbReference>
<feature type="transmembrane region" description="Helical" evidence="8">
    <location>
        <begin position="443"/>
        <end position="469"/>
    </location>
</feature>
<sequence>MSRINAERGRLVDKSSSDVSSASSATTSTFLTALVFNGAVFAIEVAAFTLLRPYFKQIYEPRSLSPSKDERVKPFKSGMFTWPIHIFTADYRDVQKHNGTDAYFFVRFLRLMVRILLPIWVISWAVLLPITSVRTSVPGNDGLNQFSYGNVATDDSPRYAAHLVLVYIFTFWIFWNIKREMANFVTVRQLHLISEKHGKTVQANTVLVTGIPARFLSEGALLKMYSALPGGVKRVWLNRDLKDLPSIYDRRLSATSKLESAETSLILTAAKLKAKEAKKTEKSGEAVSQQGLVDAERDVTLAEKLVPDNKRPTHRLPVGPMPFSLPCMGQSVDTIEWCREEIRTCNELLQKGRDTIGHENLPMPEDTNGDGRIDAEDRPDQTYPPLNSAFITFNHQLAAHMAAASLNHHDPYRMTDKFLEVSPEDVIWSNLGLNPYERRIRMLISYGVTAGLIILWAFPVAFVGIVSNIKGLCQKAYWLAWLCKIPPEVLGIIQGILPPVLLAVLMMLLPIILRLLAKFEGIPTRTGLELSLMTRFFIFQVIHSFLIVTLSSGIISALPGLLSNPTSIPALLAQHLPGASIFFLTYILLQGLSGVAGGFLAIVQLVLYYVKLFILGSTPRSVYNIKYGRRSVAWGTLFPGITLLVVITLAYSIIAPIINGLSCAMFFMFYLLYKYLFLYQYTQSPESDTGGLFFPKAIQHMFVGLYIQQLCLCALFFLAQNSNKKPAAVPEGALMVVLIAFTAMFHAMINQSYGPLRHFLPLSIADRCYRAPELTDTASLSEKQAAAQAHAENDADGAGPSSLPSSPVIADKEGPTKGTAAGSSQEAITRPSADSTGSRRAFVDPHTGAVDYGFAHPAISRPQRIVWFPQDRLGLAAEEVQANAAAEVGASTDGAVVNEKGHVEISAPPPDEGRV</sequence>
<feature type="transmembrane region" description="Helical" evidence="8">
    <location>
        <begin position="697"/>
        <end position="720"/>
    </location>
</feature>
<accession>A0A5M3MHW2</accession>
<feature type="domain" description="10TM putative phosphate transporter extracellular tail" evidence="10">
    <location>
        <begin position="852"/>
        <end position="911"/>
    </location>
</feature>
<keyword evidence="4 8" id="KW-0812">Transmembrane</keyword>
<feature type="domain" description="CSC1/OSCA1-like N-terminal transmembrane" evidence="11">
    <location>
        <begin position="30"/>
        <end position="180"/>
    </location>
</feature>
<dbReference type="RefSeq" id="XP_007771421.1">
    <property type="nucleotide sequence ID" value="XM_007773231.1"/>
</dbReference>
<proteinExistence type="inferred from homology"/>
<evidence type="ECO:0000313" key="14">
    <source>
        <dbReference type="Proteomes" id="UP000053558"/>
    </source>
</evidence>
<keyword evidence="3" id="KW-0813">Transport</keyword>